<sequence length="379" mass="45495">MNIKKYVREVFDLFFLFVHNIYYRRCNISVEKYYKNNFEFVFTKKMCTQVDIEVKDLKSKKNILEESIFVNDFEYFKFSAKKDQRVVLTINLKRKWKRKTYKIYISNITNNKYFGNKIAHAMGEIGGLVYTNSYEAFLKQYKLGYRYFEVDLQLTKDKEIILFHDINDYHGSKWLEHDEVMELNNSYFESFKYDDKYSVLSILDLFNIAKEYTDVYFILDIKSRELQLSIRERILKEVYNSYSKSSRAYDDNFLSFLLKRFSAYKSDYFILNKLVDMTSDNSEVINRFIPQVNKLNIDSIYETYDFPLKLWRDSHATLDEDIKYSCLNGISNYSVNAEKISERTLALAKSFGVKLYIYNHNNNFTHDSHNNINVGYFVD</sequence>
<accession>Q6LNR6</accession>
<feature type="domain" description="GP-PDE" evidence="1">
    <location>
        <begin position="117"/>
        <end position="379"/>
    </location>
</feature>
<dbReference type="PROSITE" id="PS51704">
    <property type="entry name" value="GP_PDE"/>
    <property type="match status" value="1"/>
</dbReference>
<organism evidence="2 3">
    <name type="scientific">Photobacterium profundum (strain SS9)</name>
    <dbReference type="NCBI Taxonomy" id="298386"/>
    <lineage>
        <taxon>Bacteria</taxon>
        <taxon>Pseudomonadati</taxon>
        <taxon>Pseudomonadota</taxon>
        <taxon>Gammaproteobacteria</taxon>
        <taxon>Vibrionales</taxon>
        <taxon>Vibrionaceae</taxon>
        <taxon>Photobacterium</taxon>
    </lineage>
</organism>
<dbReference type="eggNOG" id="COG0584">
    <property type="taxonomic scope" value="Bacteria"/>
</dbReference>
<dbReference type="InterPro" id="IPR030395">
    <property type="entry name" value="GP_PDE_dom"/>
</dbReference>
<reference evidence="3" key="1">
    <citation type="journal article" date="2005" name="Science">
        <title>Life at depth: Photobacterium profundum genome sequence and expression analysis.</title>
        <authorList>
            <person name="Vezzi A."/>
            <person name="Campanaro S."/>
            <person name="D'Angelo M."/>
            <person name="Simonato F."/>
            <person name="Vitulo N."/>
            <person name="Lauro F.M."/>
            <person name="Cestaro A."/>
            <person name="Malacrida G."/>
            <person name="Simionati B."/>
            <person name="Cannata N."/>
            <person name="Romualdi C."/>
            <person name="Bartlett D.H."/>
            <person name="Valle G."/>
        </authorList>
    </citation>
    <scope>NUCLEOTIDE SEQUENCE [LARGE SCALE GENOMIC DNA]</scope>
    <source>
        <strain evidence="3">ATCC BAA-1253 / SS9</strain>
    </source>
</reference>
<dbReference type="GO" id="GO:0008081">
    <property type="term" value="F:phosphoric diester hydrolase activity"/>
    <property type="evidence" value="ECO:0007669"/>
    <property type="project" value="InterPro"/>
</dbReference>
<evidence type="ECO:0000313" key="2">
    <source>
        <dbReference type="EMBL" id="CAG21060.1"/>
    </source>
</evidence>
<evidence type="ECO:0000313" key="3">
    <source>
        <dbReference type="Proteomes" id="UP000000593"/>
    </source>
</evidence>
<dbReference type="Proteomes" id="UP000000593">
    <property type="component" value="Chromosome 1"/>
</dbReference>
<protein>
    <recommendedName>
        <fullName evidence="1">GP-PDE domain-containing protein</fullName>
    </recommendedName>
</protein>
<dbReference type="AlphaFoldDB" id="Q6LNR6"/>
<dbReference type="Pfam" id="PF03009">
    <property type="entry name" value="GDPD"/>
    <property type="match status" value="1"/>
</dbReference>
<dbReference type="STRING" id="298386.PBPRA2682"/>
<dbReference type="GO" id="GO:0006629">
    <property type="term" value="P:lipid metabolic process"/>
    <property type="evidence" value="ECO:0007669"/>
    <property type="project" value="InterPro"/>
</dbReference>
<dbReference type="Gene3D" id="3.20.20.190">
    <property type="entry name" value="Phosphatidylinositol (PI) phosphodiesterase"/>
    <property type="match status" value="1"/>
</dbReference>
<name>Q6LNR6_PHOPR</name>
<dbReference type="HOGENOM" id="CLU_729283_0_0_6"/>
<dbReference type="EMBL" id="CR378671">
    <property type="protein sequence ID" value="CAG21060.1"/>
    <property type="molecule type" value="Genomic_DNA"/>
</dbReference>
<dbReference type="KEGG" id="ppr:PBPRA2682"/>
<evidence type="ECO:0000259" key="1">
    <source>
        <dbReference type="PROSITE" id="PS51704"/>
    </source>
</evidence>
<keyword evidence="3" id="KW-1185">Reference proteome</keyword>
<dbReference type="RefSeq" id="WP_011219338.1">
    <property type="nucleotide sequence ID" value="NC_006370.1"/>
</dbReference>
<proteinExistence type="predicted"/>
<gene>
    <name evidence="2" type="ordered locus">PBPRA2682</name>
</gene>
<dbReference type="InterPro" id="IPR017946">
    <property type="entry name" value="PLC-like_Pdiesterase_TIM-brl"/>
</dbReference>
<dbReference type="SUPFAM" id="SSF51695">
    <property type="entry name" value="PLC-like phosphodiesterases"/>
    <property type="match status" value="1"/>
</dbReference>